<evidence type="ECO:0000313" key="8">
    <source>
        <dbReference type="Proteomes" id="UP000317288"/>
    </source>
</evidence>
<evidence type="ECO:0000256" key="2">
    <source>
        <dbReference type="ARBA" id="ARBA00023002"/>
    </source>
</evidence>
<evidence type="ECO:0000256" key="5">
    <source>
        <dbReference type="ARBA" id="ARBA00067023"/>
    </source>
</evidence>
<name>A0A558JDG8_9GAMM</name>
<sequence length="524" mass="54613">MTLEGKLLIGQQAISGQQADIQAVNPATGETLAPAYPGGSKAEVEQACKLAEAAYATYRETSLEDRAVFLETIASEIEAIGEELTERGVAETGLPEARLQGERGRTCGQLRFFANVVRAGEWLDVRIDPALPDREPMPRVDLRQRHIALGPVAVFGASNFPLAFSVAGGDTASALAAGCPVVVKGHSAHPGTSELVGRAIQRAVAKCNLPEGVFSLLFGSGKEIGQALVADPRIQAVGFTGSRGGGTALMATAQARPQPIPVYAEMSSINPVFLLPEALKARGKQIAEGFVGSLNMGAGQFCTNPGLVIGLKGAELDAFVEAAGEGVKGSAAQTMLTPGIHDAYQHGVDRLASHAKVTEVARGQAGESANPCQAGLFVASAADFLADEALQAEVFGASSLVIECADVDEMQRVAAQAEGQLTITLQMDDGDLATAKRLLPTLERKAGRILANGWPTGVEVCHAMVHGGPYPATSDSRTTSVGSAAIFRFLRPVCYQALPEGLLPEAIRDGNPCGVSRLVDGKRE</sequence>
<accession>A0A558JDG8</accession>
<dbReference type="EC" id="1.2.1.26" evidence="5"/>
<dbReference type="PANTHER" id="PTHR43353:SF3">
    <property type="entry name" value="ALDEHYDE DEHYDROGENASE-RELATED"/>
    <property type="match status" value="1"/>
</dbReference>
<evidence type="ECO:0000256" key="3">
    <source>
        <dbReference type="ARBA" id="ARBA00050769"/>
    </source>
</evidence>
<dbReference type="InterPro" id="IPR016163">
    <property type="entry name" value="Ald_DH_C"/>
</dbReference>
<dbReference type="Gene3D" id="3.40.605.10">
    <property type="entry name" value="Aldehyde Dehydrogenase, Chain A, domain 1"/>
    <property type="match status" value="1"/>
</dbReference>
<dbReference type="InterPro" id="IPR016161">
    <property type="entry name" value="Ald_DH/histidinol_DH"/>
</dbReference>
<dbReference type="InterPro" id="IPR016162">
    <property type="entry name" value="Ald_DH_N"/>
</dbReference>
<gene>
    <name evidence="7" type="ORF">FQP89_00605</name>
</gene>
<comment type="similarity">
    <text evidence="1">Belongs to the aldehyde dehydrogenase family.</text>
</comment>
<evidence type="ECO:0000256" key="1">
    <source>
        <dbReference type="ARBA" id="ARBA00009986"/>
    </source>
</evidence>
<dbReference type="Proteomes" id="UP000317288">
    <property type="component" value="Unassembled WGS sequence"/>
</dbReference>
<evidence type="ECO:0000259" key="6">
    <source>
        <dbReference type="Pfam" id="PF00171"/>
    </source>
</evidence>
<dbReference type="Gene3D" id="3.40.309.10">
    <property type="entry name" value="Aldehyde Dehydrogenase, Chain A, domain 2"/>
    <property type="match status" value="1"/>
</dbReference>
<dbReference type="Pfam" id="PF00171">
    <property type="entry name" value="Aldedh"/>
    <property type="match status" value="1"/>
</dbReference>
<comment type="caution">
    <text evidence="7">The sequence shown here is derived from an EMBL/GenBank/DDBJ whole genome shotgun (WGS) entry which is preliminary data.</text>
</comment>
<dbReference type="InterPro" id="IPR044151">
    <property type="entry name" value="ALDH_KGSADH"/>
</dbReference>
<dbReference type="SUPFAM" id="SSF53720">
    <property type="entry name" value="ALDH-like"/>
    <property type="match status" value="1"/>
</dbReference>
<comment type="catalytic activity">
    <reaction evidence="4">
        <text>2,5-dioxopentanoate + NADP(+) + H2O = 2-oxoglutarate + NADPH + 2 H(+)</text>
        <dbReference type="Rhea" id="RHEA:11296"/>
        <dbReference type="ChEBI" id="CHEBI:15377"/>
        <dbReference type="ChEBI" id="CHEBI:15378"/>
        <dbReference type="ChEBI" id="CHEBI:16810"/>
        <dbReference type="ChEBI" id="CHEBI:57783"/>
        <dbReference type="ChEBI" id="CHEBI:58136"/>
        <dbReference type="ChEBI" id="CHEBI:58349"/>
        <dbReference type="EC" id="1.2.1.26"/>
    </reaction>
</comment>
<dbReference type="FunFam" id="3.40.605.10:FF:000037">
    <property type="entry name" value="NADP-dependent fatty aldehyde dehydrogenase"/>
    <property type="match status" value="1"/>
</dbReference>
<dbReference type="CDD" id="cd07129">
    <property type="entry name" value="ALDH_KGSADH"/>
    <property type="match status" value="1"/>
</dbReference>
<organism evidence="7 8">
    <name type="scientific">Vreelandella titanicae</name>
    <dbReference type="NCBI Taxonomy" id="664683"/>
    <lineage>
        <taxon>Bacteria</taxon>
        <taxon>Pseudomonadati</taxon>
        <taxon>Pseudomonadota</taxon>
        <taxon>Gammaproteobacteria</taxon>
        <taxon>Oceanospirillales</taxon>
        <taxon>Halomonadaceae</taxon>
        <taxon>Vreelandella</taxon>
    </lineage>
</organism>
<evidence type="ECO:0000256" key="4">
    <source>
        <dbReference type="ARBA" id="ARBA00051918"/>
    </source>
</evidence>
<evidence type="ECO:0000313" key="7">
    <source>
        <dbReference type="EMBL" id="TVU91667.1"/>
    </source>
</evidence>
<proteinExistence type="inferred from homology"/>
<dbReference type="PANTHER" id="PTHR43353">
    <property type="entry name" value="SUCCINATE-SEMIALDEHYDE DEHYDROGENASE, MITOCHONDRIAL"/>
    <property type="match status" value="1"/>
</dbReference>
<dbReference type="EMBL" id="VNFE01000001">
    <property type="protein sequence ID" value="TVU91667.1"/>
    <property type="molecule type" value="Genomic_DNA"/>
</dbReference>
<dbReference type="InterPro" id="IPR015590">
    <property type="entry name" value="Aldehyde_DH_dom"/>
</dbReference>
<dbReference type="InterPro" id="IPR050740">
    <property type="entry name" value="Aldehyde_DH_Superfamily"/>
</dbReference>
<feature type="domain" description="Aldehyde dehydrogenase" evidence="6">
    <location>
        <begin position="16"/>
        <end position="467"/>
    </location>
</feature>
<dbReference type="GO" id="GO:0047533">
    <property type="term" value="F:2,5-dioxovalerate dehydrogenase (NADP+) activity"/>
    <property type="evidence" value="ECO:0007669"/>
    <property type="project" value="UniProtKB-EC"/>
</dbReference>
<dbReference type="AlphaFoldDB" id="A0A558JDG8"/>
<protein>
    <recommendedName>
        <fullName evidence="5">2,5-dioxovalerate dehydrogenase</fullName>
        <ecNumber evidence="5">1.2.1.26</ecNumber>
    </recommendedName>
</protein>
<dbReference type="RefSeq" id="WP_144809054.1">
    <property type="nucleotide sequence ID" value="NZ_VNFE01000001.1"/>
</dbReference>
<keyword evidence="2" id="KW-0560">Oxidoreductase</keyword>
<reference evidence="7 8" key="1">
    <citation type="submission" date="2019-07" db="EMBL/GenBank/DDBJ databases">
        <title>Diversity of Bacteria from Kongsfjorden, Arctic.</title>
        <authorList>
            <person name="Yu Y."/>
        </authorList>
    </citation>
    <scope>NUCLEOTIDE SEQUENCE [LARGE SCALE GENOMIC DNA]</scope>
    <source>
        <strain evidence="7 8">SM1922</strain>
    </source>
</reference>
<comment type="catalytic activity">
    <reaction evidence="3">
        <text>2,5-dioxopentanoate + NAD(+) + H2O = 2-oxoglutarate + NADH + 2 H(+)</text>
        <dbReference type="Rhea" id="RHEA:47152"/>
        <dbReference type="ChEBI" id="CHEBI:15377"/>
        <dbReference type="ChEBI" id="CHEBI:15378"/>
        <dbReference type="ChEBI" id="CHEBI:16810"/>
        <dbReference type="ChEBI" id="CHEBI:57540"/>
        <dbReference type="ChEBI" id="CHEBI:57945"/>
        <dbReference type="ChEBI" id="CHEBI:58136"/>
    </reaction>
</comment>